<feature type="transmembrane region" description="Helical" evidence="5">
    <location>
        <begin position="155"/>
        <end position="177"/>
    </location>
</feature>
<dbReference type="Pfam" id="PF01490">
    <property type="entry name" value="Aa_trans"/>
    <property type="match status" value="1"/>
</dbReference>
<feature type="transmembrane region" description="Helical" evidence="5">
    <location>
        <begin position="427"/>
        <end position="453"/>
    </location>
</feature>
<evidence type="ECO:0000259" key="6">
    <source>
        <dbReference type="Pfam" id="PF01490"/>
    </source>
</evidence>
<accession>A0AA39FY65</accession>
<proteinExistence type="predicted"/>
<feature type="transmembrane region" description="Helical" evidence="5">
    <location>
        <begin position="92"/>
        <end position="114"/>
    </location>
</feature>
<keyword evidence="4 5" id="KW-0472">Membrane</keyword>
<dbReference type="Proteomes" id="UP001168990">
    <property type="component" value="Unassembled WGS sequence"/>
</dbReference>
<dbReference type="InterPro" id="IPR013057">
    <property type="entry name" value="AA_transpt_TM"/>
</dbReference>
<evidence type="ECO:0000256" key="3">
    <source>
        <dbReference type="ARBA" id="ARBA00022989"/>
    </source>
</evidence>
<gene>
    <name evidence="7" type="ORF">PV328_001466</name>
</gene>
<dbReference type="GO" id="GO:0015179">
    <property type="term" value="F:L-amino acid transmembrane transporter activity"/>
    <property type="evidence" value="ECO:0007669"/>
    <property type="project" value="TreeGrafter"/>
</dbReference>
<feature type="transmembrane region" description="Helical" evidence="5">
    <location>
        <begin position="362"/>
        <end position="388"/>
    </location>
</feature>
<comment type="subcellular location">
    <subcellularLocation>
        <location evidence="1">Membrane</location>
        <topology evidence="1">Multi-pass membrane protein</topology>
    </subcellularLocation>
</comment>
<keyword evidence="2 5" id="KW-0812">Transmembrane</keyword>
<keyword evidence="8" id="KW-1185">Reference proteome</keyword>
<feature type="transmembrane region" description="Helical" evidence="5">
    <location>
        <begin position="400"/>
        <end position="421"/>
    </location>
</feature>
<dbReference type="GO" id="GO:0005774">
    <property type="term" value="C:vacuolar membrane"/>
    <property type="evidence" value="ECO:0007669"/>
    <property type="project" value="TreeGrafter"/>
</dbReference>
<feature type="domain" description="Amino acid transporter transmembrane" evidence="6">
    <location>
        <begin position="63"/>
        <end position="483"/>
    </location>
</feature>
<reference evidence="7" key="1">
    <citation type="journal article" date="2023" name="bioRxiv">
        <title>Scaffold-level genome assemblies of two parasitoid biocontrol wasps reveal the parthenogenesis mechanism and an associated novel virus.</title>
        <authorList>
            <person name="Inwood S."/>
            <person name="Skelly J."/>
            <person name="Guhlin J."/>
            <person name="Harrop T."/>
            <person name="Goldson S."/>
            <person name="Dearden P."/>
        </authorList>
    </citation>
    <scope>NUCLEOTIDE SEQUENCE</scope>
    <source>
        <strain evidence="7">Irish</strain>
        <tissue evidence="7">Whole body</tissue>
    </source>
</reference>
<evidence type="ECO:0000256" key="4">
    <source>
        <dbReference type="ARBA" id="ARBA00023136"/>
    </source>
</evidence>
<dbReference type="PANTHER" id="PTHR22950:SF154">
    <property type="entry name" value="PROTON-COUPLED AMINO ACID TRANSPORTER-LIKE PROTEIN PATHETIC"/>
    <property type="match status" value="1"/>
</dbReference>
<reference evidence="7" key="2">
    <citation type="submission" date="2023-03" db="EMBL/GenBank/DDBJ databases">
        <authorList>
            <person name="Inwood S.N."/>
            <person name="Skelly J.G."/>
            <person name="Guhlin J."/>
            <person name="Harrop T.W.R."/>
            <person name="Goldson S.G."/>
            <person name="Dearden P.K."/>
        </authorList>
    </citation>
    <scope>NUCLEOTIDE SEQUENCE</scope>
    <source>
        <strain evidence="7">Irish</strain>
        <tissue evidence="7">Whole body</tissue>
    </source>
</reference>
<organism evidence="7 8">
    <name type="scientific">Microctonus aethiopoides</name>
    <dbReference type="NCBI Taxonomy" id="144406"/>
    <lineage>
        <taxon>Eukaryota</taxon>
        <taxon>Metazoa</taxon>
        <taxon>Ecdysozoa</taxon>
        <taxon>Arthropoda</taxon>
        <taxon>Hexapoda</taxon>
        <taxon>Insecta</taxon>
        <taxon>Pterygota</taxon>
        <taxon>Neoptera</taxon>
        <taxon>Endopterygota</taxon>
        <taxon>Hymenoptera</taxon>
        <taxon>Apocrita</taxon>
        <taxon>Ichneumonoidea</taxon>
        <taxon>Braconidae</taxon>
        <taxon>Euphorinae</taxon>
        <taxon>Microctonus</taxon>
    </lineage>
</organism>
<sequence>MTDKKIKGPTELHTFLPNDNPKEELTTKYKVQVIPKDVEVATSLTDPSRFDPFAGRDCETATSDGQTLTHLLKASLGTGILAMPCAFRSAGLVFGIFATMFVSLVCTHCSYILVKCAHVLYHKTKKTEMSFAGVAEATCASGPKVLHKFASPSRYFIQISLFLTYYGTCSAYTVIIAQNFREVFDHYMYNQGNMSHLSNSTVLNGTLEIVSDPIMKTDIRLFIACLLLPLILLVWVPNLKILAPISMVANFFMATGLAITFYYLFQDLSHISDVPYIGEISNFPTFFSISIFAMEAIGVIMPLENNMRTPQNFIGICGVMNKGMSTVTLIYILLGFLGYARYPNSTNDLITTDLDINEIPAQVVKILVGLAVFCTFGLQFFVCLDIVWAEIKDRFTKKPLLMNYIVRTVMVIGCVLIAIAVPTIAPLIGLIGAFCFSILGLLAPVGIEMVVLWNVGFGRFNWIVIKNIVITIVGILALVFGSRSAINDIYVQMIK</sequence>
<feature type="transmembrane region" description="Helical" evidence="5">
    <location>
        <begin position="285"/>
        <end position="303"/>
    </location>
</feature>
<keyword evidence="3 5" id="KW-1133">Transmembrane helix</keyword>
<feature type="transmembrane region" description="Helical" evidence="5">
    <location>
        <begin position="324"/>
        <end position="342"/>
    </location>
</feature>
<dbReference type="EMBL" id="JAQQBS010000001">
    <property type="protein sequence ID" value="KAK0177409.1"/>
    <property type="molecule type" value="Genomic_DNA"/>
</dbReference>
<evidence type="ECO:0000256" key="1">
    <source>
        <dbReference type="ARBA" id="ARBA00004141"/>
    </source>
</evidence>
<evidence type="ECO:0000313" key="7">
    <source>
        <dbReference type="EMBL" id="KAK0177409.1"/>
    </source>
</evidence>
<comment type="caution">
    <text evidence="7">The sequence shown here is derived from an EMBL/GenBank/DDBJ whole genome shotgun (WGS) entry which is preliminary data.</text>
</comment>
<dbReference type="AlphaFoldDB" id="A0AA39FY65"/>
<evidence type="ECO:0000313" key="8">
    <source>
        <dbReference type="Proteomes" id="UP001168990"/>
    </source>
</evidence>
<feature type="transmembrane region" description="Helical" evidence="5">
    <location>
        <begin position="248"/>
        <end position="265"/>
    </location>
</feature>
<protein>
    <recommendedName>
        <fullName evidence="6">Amino acid transporter transmembrane domain-containing protein</fullName>
    </recommendedName>
</protein>
<feature type="transmembrane region" description="Helical" evidence="5">
    <location>
        <begin position="460"/>
        <end position="480"/>
    </location>
</feature>
<name>A0AA39FY65_9HYME</name>
<feature type="transmembrane region" description="Helical" evidence="5">
    <location>
        <begin position="219"/>
        <end position="236"/>
    </location>
</feature>
<dbReference type="PANTHER" id="PTHR22950">
    <property type="entry name" value="AMINO ACID TRANSPORTER"/>
    <property type="match status" value="1"/>
</dbReference>
<evidence type="ECO:0000256" key="5">
    <source>
        <dbReference type="SAM" id="Phobius"/>
    </source>
</evidence>
<evidence type="ECO:0000256" key="2">
    <source>
        <dbReference type="ARBA" id="ARBA00022692"/>
    </source>
</evidence>